<accession>B9TAB8</accession>
<gene>
    <name evidence="1" type="ORF">RCOM_2074070</name>
</gene>
<protein>
    <submittedName>
        <fullName evidence="1">Uncharacterized protein</fullName>
    </submittedName>
</protein>
<evidence type="ECO:0000313" key="2">
    <source>
        <dbReference type="Proteomes" id="UP000008311"/>
    </source>
</evidence>
<dbReference type="InParanoid" id="B9TAB8"/>
<sequence length="74" mass="8161">MRAVLAISFVFGCRSALSYLALRAFPAPFECLFLSFISMIPTRGILTWRRGYPLPPNGSVRLANGRLTIMILGA</sequence>
<dbReference type="AlphaFoldDB" id="B9TAB8"/>
<reference evidence="2" key="1">
    <citation type="journal article" date="2010" name="Nat. Biotechnol.">
        <title>Draft genome sequence of the oilseed species Ricinus communis.</title>
        <authorList>
            <person name="Chan A.P."/>
            <person name="Crabtree J."/>
            <person name="Zhao Q."/>
            <person name="Lorenzi H."/>
            <person name="Orvis J."/>
            <person name="Puiu D."/>
            <person name="Melake-Berhan A."/>
            <person name="Jones K.M."/>
            <person name="Redman J."/>
            <person name="Chen G."/>
            <person name="Cahoon E.B."/>
            <person name="Gedil M."/>
            <person name="Stanke M."/>
            <person name="Haas B.J."/>
            <person name="Wortman J.R."/>
            <person name="Fraser-Liggett C.M."/>
            <person name="Ravel J."/>
            <person name="Rabinowicz P.D."/>
        </authorList>
    </citation>
    <scope>NUCLEOTIDE SEQUENCE [LARGE SCALE GENOMIC DNA]</scope>
    <source>
        <strain evidence="2">cv. Hale</strain>
    </source>
</reference>
<evidence type="ECO:0000313" key="1">
    <source>
        <dbReference type="EMBL" id="EEF27196.1"/>
    </source>
</evidence>
<dbReference type="EMBL" id="EQ975680">
    <property type="protein sequence ID" value="EEF27196.1"/>
    <property type="molecule type" value="Genomic_DNA"/>
</dbReference>
<proteinExistence type="predicted"/>
<dbReference type="Proteomes" id="UP000008311">
    <property type="component" value="Unassembled WGS sequence"/>
</dbReference>
<keyword evidence="2" id="KW-1185">Reference proteome</keyword>
<name>B9TAB8_RICCO</name>
<organism evidence="1 2">
    <name type="scientific">Ricinus communis</name>
    <name type="common">Castor bean</name>
    <dbReference type="NCBI Taxonomy" id="3988"/>
    <lineage>
        <taxon>Eukaryota</taxon>
        <taxon>Viridiplantae</taxon>
        <taxon>Streptophyta</taxon>
        <taxon>Embryophyta</taxon>
        <taxon>Tracheophyta</taxon>
        <taxon>Spermatophyta</taxon>
        <taxon>Magnoliopsida</taxon>
        <taxon>eudicotyledons</taxon>
        <taxon>Gunneridae</taxon>
        <taxon>Pentapetalae</taxon>
        <taxon>rosids</taxon>
        <taxon>fabids</taxon>
        <taxon>Malpighiales</taxon>
        <taxon>Euphorbiaceae</taxon>
        <taxon>Acalyphoideae</taxon>
        <taxon>Acalypheae</taxon>
        <taxon>Ricinus</taxon>
    </lineage>
</organism>